<proteinExistence type="predicted"/>
<dbReference type="SUPFAM" id="SSF117782">
    <property type="entry name" value="YbjQ-like"/>
    <property type="match status" value="2"/>
</dbReference>
<dbReference type="STRING" id="1121881.SAMN02745225_01704"/>
<name>A0A1M4WKL1_9ACTN</name>
<evidence type="ECO:0000313" key="1">
    <source>
        <dbReference type="EMBL" id="SHE81727.1"/>
    </source>
</evidence>
<dbReference type="Gene3D" id="3.30.110.70">
    <property type="entry name" value="Hypothetical protein apc22750. Chain B"/>
    <property type="match status" value="1"/>
</dbReference>
<dbReference type="RefSeq" id="WP_072791324.1">
    <property type="nucleotide sequence ID" value="NZ_FQUL01000026.1"/>
</dbReference>
<gene>
    <name evidence="1" type="ORF">SAMN02745225_01704</name>
</gene>
<dbReference type="OrthoDB" id="3289343at2"/>
<dbReference type="Proteomes" id="UP000184295">
    <property type="component" value="Unassembled WGS sequence"/>
</dbReference>
<reference evidence="2" key="1">
    <citation type="submission" date="2016-11" db="EMBL/GenBank/DDBJ databases">
        <authorList>
            <person name="Varghese N."/>
            <person name="Submissions S."/>
        </authorList>
    </citation>
    <scope>NUCLEOTIDE SEQUENCE [LARGE SCALE GENOMIC DNA]</scope>
    <source>
        <strain evidence="2">DSM 19514</strain>
    </source>
</reference>
<dbReference type="InterPro" id="IPR035439">
    <property type="entry name" value="UPF0145_dom_sf"/>
</dbReference>
<dbReference type="AlphaFoldDB" id="A0A1M4WKL1"/>
<organism evidence="1 2">
    <name type="scientific">Ferrithrix thermotolerans DSM 19514</name>
    <dbReference type="NCBI Taxonomy" id="1121881"/>
    <lineage>
        <taxon>Bacteria</taxon>
        <taxon>Bacillati</taxon>
        <taxon>Actinomycetota</taxon>
        <taxon>Acidimicrobiia</taxon>
        <taxon>Acidimicrobiales</taxon>
        <taxon>Acidimicrobiaceae</taxon>
        <taxon>Ferrithrix</taxon>
    </lineage>
</organism>
<accession>A0A1M4WKL1</accession>
<protein>
    <submittedName>
        <fullName evidence="1">Uncharacterized conserved protein YbjQ, UPF0145 family</fullName>
    </submittedName>
</protein>
<keyword evidence="2" id="KW-1185">Reference proteome</keyword>
<sequence length="316" mass="33910">MPIFRRSRSIQDATGGRADLDSFGVSAEETRAALEAGTLPPSAVLRLKSVGDRDGAAYTSDLSVNEFLLLRQAGLSPLTQVLGACVYQVGYYQFPGFGRGVIGPLQDAYNNARSTAFARMLMEAEAVDADVVTGVKVLDNRLDVGGNVISYSILGTAMSFPKLRSVLVDRQGRSRPVLTTFSGQELAKIVSSGFIPLGLAAHTSVLFTALSYSTLQAMSYIYSGGGNFEIAEFTQCYYESRNAVMSRVHELARSLGAHGVVGADLKVTSRGYSISQMNGENPDSAIYTAEMVATAIAELSLHEPFEKAQLVMSMKR</sequence>
<dbReference type="EMBL" id="FQUL01000026">
    <property type="protein sequence ID" value="SHE81727.1"/>
    <property type="molecule type" value="Genomic_DNA"/>
</dbReference>
<evidence type="ECO:0000313" key="2">
    <source>
        <dbReference type="Proteomes" id="UP000184295"/>
    </source>
</evidence>